<keyword evidence="4 6" id="KW-0472">Membrane</keyword>
<gene>
    <name evidence="8" type="ORF">M8330_07695</name>
</gene>
<evidence type="ECO:0000256" key="6">
    <source>
        <dbReference type="SAM" id="Phobius"/>
    </source>
</evidence>
<evidence type="ECO:0000313" key="9">
    <source>
        <dbReference type="Proteomes" id="UP001139485"/>
    </source>
</evidence>
<name>A0A9X2D7D6_9ACTN</name>
<evidence type="ECO:0000256" key="2">
    <source>
        <dbReference type="ARBA" id="ARBA00022692"/>
    </source>
</evidence>
<protein>
    <submittedName>
        <fullName evidence="8">DUF202 domain-containing protein</fullName>
    </submittedName>
</protein>
<evidence type="ECO:0000313" key="8">
    <source>
        <dbReference type="EMBL" id="MCM0620177.1"/>
    </source>
</evidence>
<accession>A0A9X2D7D6</accession>
<evidence type="ECO:0000256" key="5">
    <source>
        <dbReference type="SAM" id="MobiDB-lite"/>
    </source>
</evidence>
<dbReference type="RefSeq" id="WP_250053029.1">
    <property type="nucleotide sequence ID" value="NZ_JAMJPH010000009.1"/>
</dbReference>
<comment type="caution">
    <text evidence="8">The sequence shown here is derived from an EMBL/GenBank/DDBJ whole genome shotgun (WGS) entry which is preliminary data.</text>
</comment>
<proteinExistence type="predicted"/>
<dbReference type="EMBL" id="JAMOIL010000008">
    <property type="protein sequence ID" value="MCM0620177.1"/>
    <property type="molecule type" value="Genomic_DNA"/>
</dbReference>
<feature type="region of interest" description="Disordered" evidence="5">
    <location>
        <begin position="1"/>
        <end position="29"/>
    </location>
</feature>
<dbReference type="Proteomes" id="UP001139485">
    <property type="component" value="Unassembled WGS sequence"/>
</dbReference>
<reference evidence="8" key="1">
    <citation type="submission" date="2022-05" db="EMBL/GenBank/DDBJ databases">
        <authorList>
            <person name="Tuo L."/>
        </authorList>
    </citation>
    <scope>NUCLEOTIDE SEQUENCE</scope>
    <source>
        <strain evidence="8">BSK12Z-4</strain>
    </source>
</reference>
<dbReference type="Pfam" id="PF02656">
    <property type="entry name" value="DUF202"/>
    <property type="match status" value="1"/>
</dbReference>
<sequence>MTDGTGSGTTGPWRDPTVGTAPERAAQHERTALAWQRTGLSVAVAALAAARFAWLEVGPLALVDVVVALSLMGWFVRESRRRHGRRQAGVPAAPAVGPALVAGAVVVLGAVELVAVLRAAAG</sequence>
<dbReference type="GO" id="GO:0012505">
    <property type="term" value="C:endomembrane system"/>
    <property type="evidence" value="ECO:0007669"/>
    <property type="project" value="UniProtKB-SubCell"/>
</dbReference>
<dbReference type="AlphaFoldDB" id="A0A9X2D7D6"/>
<evidence type="ECO:0000256" key="3">
    <source>
        <dbReference type="ARBA" id="ARBA00022989"/>
    </source>
</evidence>
<keyword evidence="2 6" id="KW-0812">Transmembrane</keyword>
<feature type="transmembrane region" description="Helical" evidence="6">
    <location>
        <begin position="96"/>
        <end position="121"/>
    </location>
</feature>
<evidence type="ECO:0000256" key="4">
    <source>
        <dbReference type="ARBA" id="ARBA00023136"/>
    </source>
</evidence>
<feature type="transmembrane region" description="Helical" evidence="6">
    <location>
        <begin position="60"/>
        <end position="76"/>
    </location>
</feature>
<evidence type="ECO:0000259" key="7">
    <source>
        <dbReference type="Pfam" id="PF02656"/>
    </source>
</evidence>
<keyword evidence="3 6" id="KW-1133">Transmembrane helix</keyword>
<organism evidence="8 9">
    <name type="scientific">Nocardioides bruguierae</name>
    <dbReference type="NCBI Taxonomy" id="2945102"/>
    <lineage>
        <taxon>Bacteria</taxon>
        <taxon>Bacillati</taxon>
        <taxon>Actinomycetota</taxon>
        <taxon>Actinomycetes</taxon>
        <taxon>Propionibacteriales</taxon>
        <taxon>Nocardioidaceae</taxon>
        <taxon>Nocardioides</taxon>
    </lineage>
</organism>
<keyword evidence="9" id="KW-1185">Reference proteome</keyword>
<comment type="subcellular location">
    <subcellularLocation>
        <location evidence="1">Endomembrane system</location>
        <topology evidence="1">Multi-pass membrane protein</topology>
    </subcellularLocation>
</comment>
<feature type="domain" description="DUF202" evidence="7">
    <location>
        <begin position="26"/>
        <end position="83"/>
    </location>
</feature>
<dbReference type="InterPro" id="IPR003807">
    <property type="entry name" value="DUF202"/>
</dbReference>
<evidence type="ECO:0000256" key="1">
    <source>
        <dbReference type="ARBA" id="ARBA00004127"/>
    </source>
</evidence>